<dbReference type="InterPro" id="IPR043128">
    <property type="entry name" value="Rev_trsase/Diguanyl_cyclase"/>
</dbReference>
<name>A0ABX6P4P3_9BURK</name>
<keyword evidence="1" id="KW-0472">Membrane</keyword>
<feature type="transmembrane region" description="Helical" evidence="1">
    <location>
        <begin position="122"/>
        <end position="140"/>
    </location>
</feature>
<feature type="transmembrane region" description="Helical" evidence="1">
    <location>
        <begin position="152"/>
        <end position="173"/>
    </location>
</feature>
<organism evidence="3 4">
    <name type="scientific">Ramlibacter terrae</name>
    <dbReference type="NCBI Taxonomy" id="2732511"/>
    <lineage>
        <taxon>Bacteria</taxon>
        <taxon>Pseudomonadati</taxon>
        <taxon>Pseudomonadota</taxon>
        <taxon>Betaproteobacteria</taxon>
        <taxon>Burkholderiales</taxon>
        <taxon>Comamonadaceae</taxon>
        <taxon>Ramlibacter</taxon>
    </lineage>
</organism>
<feature type="transmembrane region" description="Helical" evidence="1">
    <location>
        <begin position="35"/>
        <end position="58"/>
    </location>
</feature>
<dbReference type="InterPro" id="IPR029787">
    <property type="entry name" value="Nucleotide_cyclase"/>
</dbReference>
<evidence type="ECO:0000313" key="4">
    <source>
        <dbReference type="Proteomes" id="UP000500826"/>
    </source>
</evidence>
<feature type="transmembrane region" description="Helical" evidence="1">
    <location>
        <begin position="6"/>
        <end position="28"/>
    </location>
</feature>
<evidence type="ECO:0000256" key="1">
    <source>
        <dbReference type="SAM" id="Phobius"/>
    </source>
</evidence>
<evidence type="ECO:0000259" key="2">
    <source>
        <dbReference type="PROSITE" id="PS50887"/>
    </source>
</evidence>
<dbReference type="PROSITE" id="PS50887">
    <property type="entry name" value="GGDEF"/>
    <property type="match status" value="1"/>
</dbReference>
<reference evidence="3 4" key="1">
    <citation type="submission" date="2020-05" db="EMBL/GenBank/DDBJ databases">
        <title>Ramlibacter rhizophilus sp. nov., isolated from rhizosphere soil of national flower Mugunghwa from South Korea.</title>
        <authorList>
            <person name="Zheng-Fei Y."/>
            <person name="Huan T."/>
        </authorList>
    </citation>
    <scope>NUCLEOTIDE SEQUENCE [LARGE SCALE GENOMIC DNA]</scope>
    <source>
        <strain evidence="3 4">H242</strain>
    </source>
</reference>
<accession>A0ABX6P4P3</accession>
<feature type="domain" description="GGDEF" evidence="2">
    <location>
        <begin position="248"/>
        <end position="390"/>
    </location>
</feature>
<reference evidence="3 4" key="2">
    <citation type="submission" date="2020-05" db="EMBL/GenBank/DDBJ databases">
        <authorList>
            <person name="Khan S.A."/>
            <person name="Jeon C.O."/>
            <person name="Chun B.H."/>
        </authorList>
    </citation>
    <scope>NUCLEOTIDE SEQUENCE [LARGE SCALE GENOMIC DNA]</scope>
    <source>
        <strain evidence="3 4">H242</strain>
    </source>
</reference>
<feature type="transmembrane region" description="Helical" evidence="1">
    <location>
        <begin position="179"/>
        <end position="202"/>
    </location>
</feature>
<dbReference type="SUPFAM" id="SSF55073">
    <property type="entry name" value="Nucleotide cyclase"/>
    <property type="match status" value="1"/>
</dbReference>
<dbReference type="Proteomes" id="UP000500826">
    <property type="component" value="Chromosome"/>
</dbReference>
<keyword evidence="1" id="KW-0812">Transmembrane</keyword>
<protein>
    <submittedName>
        <fullName evidence="3">GGDEF domain-containing protein</fullName>
    </submittedName>
</protein>
<sequence length="411" mass="43449">MDKVAVGFWGAFYGMATLMLVLSLAAWLRLHKRVALMAGLTSLFSAAYSLVHMGWLPIEGDPELRLLASVAVPNAVALCIMLLATLGLMRPGRSGPRLAVAMLAFGAAVLGAGWMLPAREAVVLSSASALLLCAGMIALATRAALRNGRMGWAAVAGLVFTFCGLLGLAWIALHREAPWPVHAATAIAGIGYLGTMAVVLWARYSYLIELAEVMAHGPSYDPVTRMRSHSETGQMVGDMFFGNGDAARPVGVIAVAIANVYALENLHGRAASNHALFICAGRLRRSVPDNVEMGRPGDDGFLLLVRSPADWGGLAQLARGIRERLVRPLSLSTSREPADLEGSHTTRAAEVGIGVLATSTTVRPSQAVSTARAMARTAWSYESRLAFYDEASGQIAEMPSGHDGFLSARAA</sequence>
<dbReference type="EMBL" id="CP053418">
    <property type="protein sequence ID" value="QJW84527.1"/>
    <property type="molecule type" value="Genomic_DNA"/>
</dbReference>
<dbReference type="InterPro" id="IPR000160">
    <property type="entry name" value="GGDEF_dom"/>
</dbReference>
<gene>
    <name evidence="3" type="ORF">HK414_14970</name>
</gene>
<feature type="transmembrane region" description="Helical" evidence="1">
    <location>
        <begin position="64"/>
        <end position="86"/>
    </location>
</feature>
<evidence type="ECO:0000313" key="3">
    <source>
        <dbReference type="EMBL" id="QJW84527.1"/>
    </source>
</evidence>
<dbReference type="Gene3D" id="3.30.70.270">
    <property type="match status" value="1"/>
</dbReference>
<proteinExistence type="predicted"/>
<keyword evidence="4" id="KW-1185">Reference proteome</keyword>
<feature type="transmembrane region" description="Helical" evidence="1">
    <location>
        <begin position="98"/>
        <end position="116"/>
    </location>
</feature>
<keyword evidence="1" id="KW-1133">Transmembrane helix</keyword>